<keyword evidence="4 7" id="KW-0812">Transmembrane</keyword>
<feature type="transmembrane region" description="Helical" evidence="7">
    <location>
        <begin position="101"/>
        <end position="123"/>
    </location>
</feature>
<keyword evidence="5 7" id="KW-1133">Transmembrane helix</keyword>
<feature type="transmembrane region" description="Helical" evidence="7">
    <location>
        <begin position="135"/>
        <end position="159"/>
    </location>
</feature>
<evidence type="ECO:0000256" key="2">
    <source>
        <dbReference type="ARBA" id="ARBA00022448"/>
    </source>
</evidence>
<evidence type="ECO:0000256" key="7">
    <source>
        <dbReference type="RuleBase" id="RU363032"/>
    </source>
</evidence>
<dbReference type="InterPro" id="IPR045621">
    <property type="entry name" value="BPD_transp_1_N"/>
</dbReference>
<dbReference type="Gene3D" id="1.10.3720.10">
    <property type="entry name" value="MetI-like"/>
    <property type="match status" value="1"/>
</dbReference>
<proteinExistence type="inferred from homology"/>
<organism evidence="9 10">
    <name type="scientific">Rhizobium miluonense</name>
    <dbReference type="NCBI Taxonomy" id="411945"/>
    <lineage>
        <taxon>Bacteria</taxon>
        <taxon>Pseudomonadati</taxon>
        <taxon>Pseudomonadota</taxon>
        <taxon>Alphaproteobacteria</taxon>
        <taxon>Hyphomicrobiales</taxon>
        <taxon>Rhizobiaceae</taxon>
        <taxon>Rhizobium/Agrobacterium group</taxon>
        <taxon>Rhizobium</taxon>
    </lineage>
</organism>
<reference evidence="10" key="1">
    <citation type="submission" date="2016-08" db="EMBL/GenBank/DDBJ databases">
        <authorList>
            <person name="Varghese N."/>
            <person name="Submissions Spin"/>
        </authorList>
    </citation>
    <scope>NUCLEOTIDE SEQUENCE [LARGE SCALE GENOMIC DNA]</scope>
    <source>
        <strain evidence="10">HAMBI 2971</strain>
    </source>
</reference>
<accession>A0A1C3VES9</accession>
<dbReference type="CDD" id="cd06261">
    <property type="entry name" value="TM_PBP2"/>
    <property type="match status" value="1"/>
</dbReference>
<sequence length="311" mass="33978">MVQFVCSRLLRALMTLFIIVTFAFFVMRLSGDPLSRFFDVANTPPEVIEAFRRQWGLDQPIWVQFYKYLVAVLHGDLGNSMRENRPALAVVLDRLPATLAIMAPTLLLKTALGLLAGITAALHRNSVFDRLIMSISVLGFTVPTFVLALVLALIFAVQLRWLPSGGYSSPLHMVLPIVTLSIAGAAVIARYARSAMVEVLGQPFVRTARAKGVPWTKIVIRHVLPNAAVPIVTIFGFMLGSMVGGAVVVESVFSWPGIGRLLISSVTSRDLAVVQVILLLIGAMMVMSNLLVDLLYGVIDPRMRAPRQAKS</sequence>
<dbReference type="PROSITE" id="PS50928">
    <property type="entry name" value="ABC_TM1"/>
    <property type="match status" value="1"/>
</dbReference>
<dbReference type="EMBL" id="FMAH01000012">
    <property type="protein sequence ID" value="SCB26310.1"/>
    <property type="molecule type" value="Genomic_DNA"/>
</dbReference>
<feature type="domain" description="ABC transmembrane type-1" evidence="8">
    <location>
        <begin position="95"/>
        <end position="296"/>
    </location>
</feature>
<evidence type="ECO:0000256" key="6">
    <source>
        <dbReference type="ARBA" id="ARBA00023136"/>
    </source>
</evidence>
<dbReference type="RefSeq" id="WP_092847630.1">
    <property type="nucleotide sequence ID" value="NZ_FMAH01000012.1"/>
</dbReference>
<gene>
    <name evidence="9" type="ORF">GA0061102_101241</name>
</gene>
<dbReference type="Proteomes" id="UP000199435">
    <property type="component" value="Unassembled WGS sequence"/>
</dbReference>
<feature type="transmembrane region" description="Helical" evidence="7">
    <location>
        <begin position="227"/>
        <end position="253"/>
    </location>
</feature>
<evidence type="ECO:0000313" key="10">
    <source>
        <dbReference type="Proteomes" id="UP000199435"/>
    </source>
</evidence>
<dbReference type="GO" id="GO:0005886">
    <property type="term" value="C:plasma membrane"/>
    <property type="evidence" value="ECO:0007669"/>
    <property type="project" value="UniProtKB-SubCell"/>
</dbReference>
<dbReference type="OrthoDB" id="9807402at2"/>
<dbReference type="InterPro" id="IPR000515">
    <property type="entry name" value="MetI-like"/>
</dbReference>
<comment type="similarity">
    <text evidence="7">Belongs to the binding-protein-dependent transport system permease family.</text>
</comment>
<evidence type="ECO:0000256" key="5">
    <source>
        <dbReference type="ARBA" id="ARBA00022989"/>
    </source>
</evidence>
<keyword evidence="2 7" id="KW-0813">Transport</keyword>
<evidence type="ECO:0000256" key="3">
    <source>
        <dbReference type="ARBA" id="ARBA00022475"/>
    </source>
</evidence>
<dbReference type="Pfam" id="PF00528">
    <property type="entry name" value="BPD_transp_1"/>
    <property type="match status" value="1"/>
</dbReference>
<comment type="subcellular location">
    <subcellularLocation>
        <location evidence="1 7">Cell membrane</location>
        <topology evidence="1 7">Multi-pass membrane protein</topology>
    </subcellularLocation>
</comment>
<name>A0A1C3VES9_9HYPH</name>
<evidence type="ECO:0000313" key="9">
    <source>
        <dbReference type="EMBL" id="SCB26310.1"/>
    </source>
</evidence>
<dbReference type="InterPro" id="IPR035906">
    <property type="entry name" value="MetI-like_sf"/>
</dbReference>
<feature type="transmembrane region" description="Helical" evidence="7">
    <location>
        <begin position="12"/>
        <end position="30"/>
    </location>
</feature>
<dbReference type="Pfam" id="PF19300">
    <property type="entry name" value="BPD_transp_1_N"/>
    <property type="match status" value="1"/>
</dbReference>
<keyword evidence="3" id="KW-1003">Cell membrane</keyword>
<keyword evidence="6 7" id="KW-0472">Membrane</keyword>
<evidence type="ECO:0000259" key="8">
    <source>
        <dbReference type="PROSITE" id="PS50928"/>
    </source>
</evidence>
<dbReference type="PANTHER" id="PTHR43163">
    <property type="entry name" value="DIPEPTIDE TRANSPORT SYSTEM PERMEASE PROTEIN DPPB-RELATED"/>
    <property type="match status" value="1"/>
</dbReference>
<feature type="transmembrane region" description="Helical" evidence="7">
    <location>
        <begin position="171"/>
        <end position="192"/>
    </location>
</feature>
<dbReference type="STRING" id="411945.GA0061102_101241"/>
<dbReference type="AlphaFoldDB" id="A0A1C3VES9"/>
<evidence type="ECO:0000256" key="1">
    <source>
        <dbReference type="ARBA" id="ARBA00004651"/>
    </source>
</evidence>
<feature type="transmembrane region" description="Helical" evidence="7">
    <location>
        <begin position="273"/>
        <end position="299"/>
    </location>
</feature>
<protein>
    <submittedName>
        <fullName evidence="9">Peptide/nickel transport system permease protein</fullName>
    </submittedName>
</protein>
<keyword evidence="10" id="KW-1185">Reference proteome</keyword>
<dbReference type="SUPFAM" id="SSF161098">
    <property type="entry name" value="MetI-like"/>
    <property type="match status" value="1"/>
</dbReference>
<dbReference type="PANTHER" id="PTHR43163:SF6">
    <property type="entry name" value="DIPEPTIDE TRANSPORT SYSTEM PERMEASE PROTEIN DPPB-RELATED"/>
    <property type="match status" value="1"/>
</dbReference>
<evidence type="ECO:0000256" key="4">
    <source>
        <dbReference type="ARBA" id="ARBA00022692"/>
    </source>
</evidence>
<dbReference type="GO" id="GO:0071916">
    <property type="term" value="F:dipeptide transmembrane transporter activity"/>
    <property type="evidence" value="ECO:0007669"/>
    <property type="project" value="TreeGrafter"/>
</dbReference>